<keyword evidence="1" id="KW-0175">Coiled coil</keyword>
<feature type="region of interest" description="Disordered" evidence="2">
    <location>
        <begin position="160"/>
        <end position="184"/>
    </location>
</feature>
<name>A0A849KGI8_9BURK</name>
<dbReference type="RefSeq" id="WP_171559610.1">
    <property type="nucleotide sequence ID" value="NZ_JABFCS010000001.1"/>
</dbReference>
<evidence type="ECO:0000256" key="1">
    <source>
        <dbReference type="SAM" id="Coils"/>
    </source>
</evidence>
<feature type="coiled-coil region" evidence="1">
    <location>
        <begin position="41"/>
        <end position="68"/>
    </location>
</feature>
<keyword evidence="4" id="KW-1185">Reference proteome</keyword>
<dbReference type="Proteomes" id="UP000552954">
    <property type="component" value="Unassembled WGS sequence"/>
</dbReference>
<protein>
    <submittedName>
        <fullName evidence="3">Uncharacterized protein</fullName>
    </submittedName>
</protein>
<dbReference type="EMBL" id="JABFCS010000001">
    <property type="protein sequence ID" value="NNU43771.1"/>
    <property type="molecule type" value="Genomic_DNA"/>
</dbReference>
<evidence type="ECO:0000313" key="3">
    <source>
        <dbReference type="EMBL" id="NNU43771.1"/>
    </source>
</evidence>
<dbReference type="AlphaFoldDB" id="A0A849KGI8"/>
<reference evidence="3 4" key="2">
    <citation type="submission" date="2020-06" db="EMBL/GenBank/DDBJ databases">
        <title>Ramlibacter rhizophilus sp. nov., isolated from rhizosphere soil of national flower Mugunghwa from South Korea.</title>
        <authorList>
            <person name="Zheng-Fei Y."/>
            <person name="Huan T."/>
        </authorList>
    </citation>
    <scope>NUCLEOTIDE SEQUENCE [LARGE SCALE GENOMIC DNA]</scope>
    <source>
        <strain evidence="3 4">B156</strain>
    </source>
</reference>
<organism evidence="3 4">
    <name type="scientific">Ramlibacter montanisoli</name>
    <dbReference type="NCBI Taxonomy" id="2732512"/>
    <lineage>
        <taxon>Bacteria</taxon>
        <taxon>Pseudomonadati</taxon>
        <taxon>Pseudomonadota</taxon>
        <taxon>Betaproteobacteria</taxon>
        <taxon>Burkholderiales</taxon>
        <taxon>Comamonadaceae</taxon>
        <taxon>Ramlibacter</taxon>
    </lineage>
</organism>
<sequence length="198" mass="21062">MGQDDSIATLRSRVSALVAQESTLLAQAFEVSREGGDRRGVDTLFAQVQALQVERNSLQKRIANMLGTQRLHAASEVWRPGVYQYCEEVGGPSVRVNITQGPLGLQVHIPGKKNPARIESLDGTFDGPLGVDASAPNRSRGGGGRHSRVLHFAPLSQPGLQCLPTRASPRDARPVDTTRGGLGAMLPTSTTNFLAVGS</sequence>
<reference evidence="3 4" key="1">
    <citation type="submission" date="2020-05" db="EMBL/GenBank/DDBJ databases">
        <authorList>
            <person name="Khan S.A."/>
            <person name="Jeon C.O."/>
            <person name="Chun B.H."/>
        </authorList>
    </citation>
    <scope>NUCLEOTIDE SEQUENCE [LARGE SCALE GENOMIC DNA]</scope>
    <source>
        <strain evidence="3 4">B156</strain>
    </source>
</reference>
<proteinExistence type="predicted"/>
<gene>
    <name evidence="3" type="ORF">HK415_12325</name>
</gene>
<evidence type="ECO:0000256" key="2">
    <source>
        <dbReference type="SAM" id="MobiDB-lite"/>
    </source>
</evidence>
<accession>A0A849KGI8</accession>
<comment type="caution">
    <text evidence="3">The sequence shown here is derived from an EMBL/GenBank/DDBJ whole genome shotgun (WGS) entry which is preliminary data.</text>
</comment>
<evidence type="ECO:0000313" key="4">
    <source>
        <dbReference type="Proteomes" id="UP000552954"/>
    </source>
</evidence>